<dbReference type="AlphaFoldDB" id="X0TB16"/>
<evidence type="ECO:0000313" key="1">
    <source>
        <dbReference type="EMBL" id="GAF90718.1"/>
    </source>
</evidence>
<comment type="caution">
    <text evidence="1">The sequence shown here is derived from an EMBL/GenBank/DDBJ whole genome shotgun (WGS) entry which is preliminary data.</text>
</comment>
<feature type="non-terminal residue" evidence="1">
    <location>
        <position position="1"/>
    </location>
</feature>
<sequence length="90" mass="10041">IEIGFPGIKLTFNKAVKIVIPGEANKKVGYSYGSTDIFHEITTLCTENSQVWADNESNIPAGGDCYYNEGDDLIIWTKHFTQFVTYTETA</sequence>
<protein>
    <submittedName>
        <fullName evidence="1">Uncharacterized protein</fullName>
    </submittedName>
</protein>
<reference evidence="1" key="1">
    <citation type="journal article" date="2014" name="Front. Microbiol.">
        <title>High frequency of phylogenetically diverse reductive dehalogenase-homologous genes in deep subseafloor sedimentary metagenomes.</title>
        <authorList>
            <person name="Kawai M."/>
            <person name="Futagami T."/>
            <person name="Toyoda A."/>
            <person name="Takaki Y."/>
            <person name="Nishi S."/>
            <person name="Hori S."/>
            <person name="Arai W."/>
            <person name="Tsubouchi T."/>
            <person name="Morono Y."/>
            <person name="Uchiyama I."/>
            <person name="Ito T."/>
            <person name="Fujiyama A."/>
            <person name="Inagaki F."/>
            <person name="Takami H."/>
        </authorList>
    </citation>
    <scope>NUCLEOTIDE SEQUENCE</scope>
    <source>
        <strain evidence="1">Expedition CK06-06</strain>
    </source>
</reference>
<organism evidence="1">
    <name type="scientific">marine sediment metagenome</name>
    <dbReference type="NCBI Taxonomy" id="412755"/>
    <lineage>
        <taxon>unclassified sequences</taxon>
        <taxon>metagenomes</taxon>
        <taxon>ecological metagenomes</taxon>
    </lineage>
</organism>
<name>X0TB16_9ZZZZ</name>
<proteinExistence type="predicted"/>
<gene>
    <name evidence="1" type="ORF">S01H1_24089</name>
</gene>
<accession>X0TB16</accession>
<dbReference type="EMBL" id="BARS01014169">
    <property type="protein sequence ID" value="GAF90718.1"/>
    <property type="molecule type" value="Genomic_DNA"/>
</dbReference>
<feature type="non-terminal residue" evidence="1">
    <location>
        <position position="90"/>
    </location>
</feature>